<dbReference type="STRING" id="1527607.SAMN05428957_10158"/>
<dbReference type="InterPro" id="IPR045851">
    <property type="entry name" value="AMP-bd_C_sf"/>
</dbReference>
<dbReference type="EMBL" id="FNHP01000001">
    <property type="protein sequence ID" value="SDL91211.1"/>
    <property type="molecule type" value="Genomic_DNA"/>
</dbReference>
<dbReference type="SUPFAM" id="SSF56801">
    <property type="entry name" value="Acetyl-CoA synthetase-like"/>
    <property type="match status" value="1"/>
</dbReference>
<dbReference type="Gene3D" id="3.30.300.30">
    <property type="match status" value="1"/>
</dbReference>
<feature type="domain" description="AMP-binding enzyme C-terminal" evidence="2">
    <location>
        <begin position="482"/>
        <end position="558"/>
    </location>
</feature>
<evidence type="ECO:0000313" key="4">
    <source>
        <dbReference type="Proteomes" id="UP000198552"/>
    </source>
</evidence>
<keyword evidence="4" id="KW-1185">Reference proteome</keyword>
<dbReference type="InterPro" id="IPR025110">
    <property type="entry name" value="AMP-bd_C"/>
</dbReference>
<dbReference type="Pfam" id="PF00501">
    <property type="entry name" value="AMP-binding"/>
    <property type="match status" value="1"/>
</dbReference>
<reference evidence="4" key="1">
    <citation type="submission" date="2016-10" db="EMBL/GenBank/DDBJ databases">
        <authorList>
            <person name="Varghese N."/>
            <person name="Submissions S."/>
        </authorList>
    </citation>
    <scope>NUCLEOTIDE SEQUENCE [LARGE SCALE GENOMIC DNA]</scope>
    <source>
        <strain evidence="4">EPL6</strain>
    </source>
</reference>
<evidence type="ECO:0000259" key="2">
    <source>
        <dbReference type="Pfam" id="PF13193"/>
    </source>
</evidence>
<organism evidence="3 4">
    <name type="scientific">Oryzisolibacter propanilivorax</name>
    <dbReference type="NCBI Taxonomy" id="1527607"/>
    <lineage>
        <taxon>Bacteria</taxon>
        <taxon>Pseudomonadati</taxon>
        <taxon>Pseudomonadota</taxon>
        <taxon>Betaproteobacteria</taxon>
        <taxon>Burkholderiales</taxon>
        <taxon>Comamonadaceae</taxon>
        <taxon>Oryzisolibacter</taxon>
    </lineage>
</organism>
<feature type="domain" description="AMP-dependent synthetase/ligase" evidence="1">
    <location>
        <begin position="62"/>
        <end position="432"/>
    </location>
</feature>
<name>A0A1G9NXW6_9BURK</name>
<dbReference type="InterPro" id="IPR000873">
    <property type="entry name" value="AMP-dep_synth/lig_dom"/>
</dbReference>
<sequence length="574" mass="61723">MSTTSDTPAAMAIGEQLQALRAQLTAPGAPFELETVRLADGSEVPAYRYAFRTLPELINAGRAHAAAEFLVYGDDRWTFARFFGAVDALAGRLQREHGVRAGDRIAIAMRNRPEWVVAFAATALLGAVPVPLNSFGLVGELMPAIDDTTPAWLICDQDRHERVQAALAGRGIRTVVVDGTAGELDWQALTAPGAPAFEPPALAPDDTALILFTSGATSRAKGVQSSQRAVCQAIFNIDYIGAISAMSSPDAVARIMARQLQPTTLSAVPLFHVSGLHAQLLSSLRHGRRLIFMHRWDAAQALELIRRENITQFNGAPSMVQQLIELPQFADPANSGQLSGLGFGGGGLHPRLIDEFLGKFPGRMSGIGFGLTESNGVCAAGSGRMFEAQPRSSGVLSPIIEARIADLDGSALPPNQPGEVWLRGVTLMQGYWNEPQATRSAVQDGWFRTGDIGQVDRYGFLTIVDRIKDVINRSGEKIAAVEVEGCLMQHQDLQEAAVFALPHEVTGEQVVAVVVGKPGAEVNEDGLREFVAQRLAGYKVPSRIVVRDEPLPRNPAGKMLKGNMRKELAQLLQP</sequence>
<evidence type="ECO:0000313" key="3">
    <source>
        <dbReference type="EMBL" id="SDL91211.1"/>
    </source>
</evidence>
<dbReference type="InterPro" id="IPR042099">
    <property type="entry name" value="ANL_N_sf"/>
</dbReference>
<dbReference type="AlphaFoldDB" id="A0A1G9NXW6"/>
<dbReference type="Pfam" id="PF13193">
    <property type="entry name" value="AMP-binding_C"/>
    <property type="match status" value="1"/>
</dbReference>
<accession>A0A1G9NXW6</accession>
<proteinExistence type="predicted"/>
<dbReference type="PANTHER" id="PTHR43201:SF32">
    <property type="entry name" value="2-SUCCINYLBENZOATE--COA LIGASE, CHLOROPLASTIC_PEROXISOMAL"/>
    <property type="match status" value="1"/>
</dbReference>
<dbReference type="GO" id="GO:0031956">
    <property type="term" value="F:medium-chain fatty acid-CoA ligase activity"/>
    <property type="evidence" value="ECO:0007669"/>
    <property type="project" value="TreeGrafter"/>
</dbReference>
<dbReference type="RefSeq" id="WP_245703747.1">
    <property type="nucleotide sequence ID" value="NZ_FNHP01000001.1"/>
</dbReference>
<dbReference type="PANTHER" id="PTHR43201">
    <property type="entry name" value="ACYL-COA SYNTHETASE"/>
    <property type="match status" value="1"/>
</dbReference>
<evidence type="ECO:0000259" key="1">
    <source>
        <dbReference type="Pfam" id="PF00501"/>
    </source>
</evidence>
<protein>
    <submittedName>
        <fullName evidence="3">Long-chain acyl-CoA synthetase</fullName>
    </submittedName>
</protein>
<dbReference type="GO" id="GO:0006631">
    <property type="term" value="P:fatty acid metabolic process"/>
    <property type="evidence" value="ECO:0007669"/>
    <property type="project" value="TreeGrafter"/>
</dbReference>
<dbReference type="Gene3D" id="3.40.50.12780">
    <property type="entry name" value="N-terminal domain of ligase-like"/>
    <property type="match status" value="1"/>
</dbReference>
<dbReference type="Proteomes" id="UP000198552">
    <property type="component" value="Unassembled WGS sequence"/>
</dbReference>
<gene>
    <name evidence="3" type="ORF">SAMN05428957_10158</name>
</gene>